<accession>A0A645BJJ3</accession>
<feature type="domain" description="ABC transporter" evidence="1">
    <location>
        <begin position="18"/>
        <end position="55"/>
    </location>
</feature>
<dbReference type="EMBL" id="VSSQ01020109">
    <property type="protein sequence ID" value="MPM64721.1"/>
    <property type="molecule type" value="Genomic_DNA"/>
</dbReference>
<dbReference type="Pfam" id="PF00005">
    <property type="entry name" value="ABC_tran"/>
    <property type="match status" value="1"/>
</dbReference>
<dbReference type="EC" id="3.6.3.-" evidence="2"/>
<organism evidence="2">
    <name type="scientific">bioreactor metagenome</name>
    <dbReference type="NCBI Taxonomy" id="1076179"/>
    <lineage>
        <taxon>unclassified sequences</taxon>
        <taxon>metagenomes</taxon>
        <taxon>ecological metagenomes</taxon>
    </lineage>
</organism>
<protein>
    <submittedName>
        <fullName evidence="2">Lipid A export ATP-binding/permease protein MsbA</fullName>
        <ecNumber evidence="2">3.6.3.-</ecNumber>
    </submittedName>
</protein>
<dbReference type="InterPro" id="IPR003439">
    <property type="entry name" value="ABC_transporter-like_ATP-bd"/>
</dbReference>
<dbReference type="GO" id="GO:0015421">
    <property type="term" value="F:ABC-type oligopeptide transporter activity"/>
    <property type="evidence" value="ECO:0007669"/>
    <property type="project" value="TreeGrafter"/>
</dbReference>
<dbReference type="AlphaFoldDB" id="A0A645BJJ3"/>
<evidence type="ECO:0000313" key="2">
    <source>
        <dbReference type="EMBL" id="MPM64721.1"/>
    </source>
</evidence>
<keyword evidence="2" id="KW-0547">Nucleotide-binding</keyword>
<sequence>MGDKVRSLKKGIHTTLLKFLDEEGIELSGGENQKLALARAIYKDGHIIVLDEPTAALDAIAEYNIYKGFNDLVGDKTAIYISHRLASTRFCDVIAFFEDGQIKEYGTHEELLAKNGKYAEMFNIQAHYYQEETEKEVV</sequence>
<comment type="caution">
    <text evidence="2">The sequence shown here is derived from an EMBL/GenBank/DDBJ whole genome shotgun (WGS) entry which is preliminary data.</text>
</comment>
<reference evidence="2" key="1">
    <citation type="submission" date="2019-08" db="EMBL/GenBank/DDBJ databases">
        <authorList>
            <person name="Kucharzyk K."/>
            <person name="Murdoch R.W."/>
            <person name="Higgins S."/>
            <person name="Loffler F."/>
        </authorList>
    </citation>
    <scope>NUCLEOTIDE SEQUENCE</scope>
</reference>
<dbReference type="SUPFAM" id="SSF52540">
    <property type="entry name" value="P-loop containing nucleoside triphosphate hydrolases"/>
    <property type="match status" value="1"/>
</dbReference>
<dbReference type="GO" id="GO:0005524">
    <property type="term" value="F:ATP binding"/>
    <property type="evidence" value="ECO:0007669"/>
    <property type="project" value="UniProtKB-KW"/>
</dbReference>
<dbReference type="Gene3D" id="3.40.50.300">
    <property type="entry name" value="P-loop containing nucleotide triphosphate hydrolases"/>
    <property type="match status" value="1"/>
</dbReference>
<dbReference type="PANTHER" id="PTHR43394:SF1">
    <property type="entry name" value="ATP-BINDING CASSETTE SUB-FAMILY B MEMBER 10, MITOCHONDRIAL"/>
    <property type="match status" value="1"/>
</dbReference>
<dbReference type="InterPro" id="IPR027417">
    <property type="entry name" value="P-loop_NTPase"/>
</dbReference>
<dbReference type="PANTHER" id="PTHR43394">
    <property type="entry name" value="ATP-DEPENDENT PERMEASE MDL1, MITOCHONDRIAL"/>
    <property type="match status" value="1"/>
</dbReference>
<gene>
    <name evidence="2" type="primary">msbA_22</name>
    <name evidence="2" type="ORF">SDC9_111610</name>
</gene>
<dbReference type="GO" id="GO:0016887">
    <property type="term" value="F:ATP hydrolysis activity"/>
    <property type="evidence" value="ECO:0007669"/>
    <property type="project" value="InterPro"/>
</dbReference>
<name>A0A645BJJ3_9ZZZZ</name>
<evidence type="ECO:0000259" key="1">
    <source>
        <dbReference type="Pfam" id="PF00005"/>
    </source>
</evidence>
<keyword evidence="2" id="KW-0378">Hydrolase</keyword>
<keyword evidence="2" id="KW-0067">ATP-binding</keyword>
<proteinExistence type="predicted"/>
<dbReference type="InterPro" id="IPR039421">
    <property type="entry name" value="Type_1_exporter"/>
</dbReference>